<dbReference type="EMBL" id="UXSR01000315">
    <property type="protein sequence ID" value="VDD76090.1"/>
    <property type="molecule type" value="Genomic_DNA"/>
</dbReference>
<evidence type="ECO:0000256" key="1">
    <source>
        <dbReference type="SAM" id="MobiDB-lite"/>
    </source>
</evidence>
<protein>
    <submittedName>
        <fullName evidence="2">Uncharacterized protein</fullName>
    </submittedName>
</protein>
<dbReference type="Proteomes" id="UP000267029">
    <property type="component" value="Unassembled WGS sequence"/>
</dbReference>
<dbReference type="AlphaFoldDB" id="A0A0R3U5T1"/>
<keyword evidence="3" id="KW-1185">Reference proteome</keyword>
<accession>A0A0R3U5T1</accession>
<gene>
    <name evidence="2" type="ORF">MCOS_LOCUS2093</name>
</gene>
<feature type="compositionally biased region" description="Basic and acidic residues" evidence="1">
    <location>
        <begin position="62"/>
        <end position="76"/>
    </location>
</feature>
<feature type="compositionally biased region" description="Polar residues" evidence="1">
    <location>
        <begin position="22"/>
        <end position="56"/>
    </location>
</feature>
<reference evidence="2 3" key="1">
    <citation type="submission" date="2018-10" db="EMBL/GenBank/DDBJ databases">
        <authorList>
            <consortium name="Pathogen Informatics"/>
        </authorList>
    </citation>
    <scope>NUCLEOTIDE SEQUENCE [LARGE SCALE GENOMIC DNA]</scope>
</reference>
<sequence>MRQQGRSSHVVAPTPLALSQVYKTPTSSLRQTTLASTQNSTSSRSRVTPSEWNSPRTPLKQVRYDTRGPVELDASWHSRSSSEPSQNFRLEDALTVVTLPG</sequence>
<feature type="compositionally biased region" description="Polar residues" evidence="1">
    <location>
        <begin position="77"/>
        <end position="87"/>
    </location>
</feature>
<feature type="region of interest" description="Disordered" evidence="1">
    <location>
        <begin position="22"/>
        <end position="87"/>
    </location>
</feature>
<evidence type="ECO:0000313" key="2">
    <source>
        <dbReference type="EMBL" id="VDD76090.1"/>
    </source>
</evidence>
<evidence type="ECO:0000313" key="3">
    <source>
        <dbReference type="Proteomes" id="UP000267029"/>
    </source>
</evidence>
<name>A0A0R3U5T1_MESCO</name>
<organism evidence="2 3">
    <name type="scientific">Mesocestoides corti</name>
    <name type="common">Flatworm</name>
    <dbReference type="NCBI Taxonomy" id="53468"/>
    <lineage>
        <taxon>Eukaryota</taxon>
        <taxon>Metazoa</taxon>
        <taxon>Spiralia</taxon>
        <taxon>Lophotrochozoa</taxon>
        <taxon>Platyhelminthes</taxon>
        <taxon>Cestoda</taxon>
        <taxon>Eucestoda</taxon>
        <taxon>Cyclophyllidea</taxon>
        <taxon>Mesocestoididae</taxon>
        <taxon>Mesocestoides</taxon>
    </lineage>
</organism>
<proteinExistence type="predicted"/>